<protein>
    <submittedName>
        <fullName evidence="1">Uncharacterized protein</fullName>
    </submittedName>
</protein>
<dbReference type="Proteomes" id="UP000008311">
    <property type="component" value="Unassembled WGS sequence"/>
</dbReference>
<name>B9S926_RICCO</name>
<organism evidence="1 2">
    <name type="scientific">Ricinus communis</name>
    <name type="common">Castor bean</name>
    <dbReference type="NCBI Taxonomy" id="3988"/>
    <lineage>
        <taxon>Eukaryota</taxon>
        <taxon>Viridiplantae</taxon>
        <taxon>Streptophyta</taxon>
        <taxon>Embryophyta</taxon>
        <taxon>Tracheophyta</taxon>
        <taxon>Spermatophyta</taxon>
        <taxon>Magnoliopsida</taxon>
        <taxon>eudicotyledons</taxon>
        <taxon>Gunneridae</taxon>
        <taxon>Pentapetalae</taxon>
        <taxon>rosids</taxon>
        <taxon>fabids</taxon>
        <taxon>Malpighiales</taxon>
        <taxon>Euphorbiaceae</taxon>
        <taxon>Acalyphoideae</taxon>
        <taxon>Acalypheae</taxon>
        <taxon>Ricinus</taxon>
    </lineage>
</organism>
<accession>B9S926</accession>
<reference evidence="2" key="1">
    <citation type="journal article" date="2010" name="Nat. Biotechnol.">
        <title>Draft genome sequence of the oilseed species Ricinus communis.</title>
        <authorList>
            <person name="Chan A.P."/>
            <person name="Crabtree J."/>
            <person name="Zhao Q."/>
            <person name="Lorenzi H."/>
            <person name="Orvis J."/>
            <person name="Puiu D."/>
            <person name="Melake-Berhan A."/>
            <person name="Jones K.M."/>
            <person name="Redman J."/>
            <person name="Chen G."/>
            <person name="Cahoon E.B."/>
            <person name="Gedil M."/>
            <person name="Stanke M."/>
            <person name="Haas B.J."/>
            <person name="Wortman J.R."/>
            <person name="Fraser-Liggett C.M."/>
            <person name="Ravel J."/>
            <person name="Rabinowicz P.D."/>
        </authorList>
    </citation>
    <scope>NUCLEOTIDE SEQUENCE [LARGE SCALE GENOMIC DNA]</scope>
    <source>
        <strain evidence="2">cv. Hale</strain>
    </source>
</reference>
<evidence type="ECO:0000313" key="1">
    <source>
        <dbReference type="EMBL" id="EEF39887.1"/>
    </source>
</evidence>
<dbReference type="InParanoid" id="B9S926"/>
<gene>
    <name evidence="1" type="ORF">RCOM_1422180</name>
</gene>
<sequence length="65" mass="7398">MALQDDENLIYVPPNWLIDDMIDIACLFDDCPIQSTYVLGELPILTSPLRGILLLSFTVEWLRSS</sequence>
<keyword evidence="2" id="KW-1185">Reference proteome</keyword>
<dbReference type="AlphaFoldDB" id="B9S926"/>
<evidence type="ECO:0000313" key="2">
    <source>
        <dbReference type="Proteomes" id="UP000008311"/>
    </source>
</evidence>
<proteinExistence type="predicted"/>
<dbReference type="EMBL" id="EQ973894">
    <property type="protein sequence ID" value="EEF39887.1"/>
    <property type="molecule type" value="Genomic_DNA"/>
</dbReference>